<keyword evidence="7" id="KW-0175">Coiled coil</keyword>
<keyword evidence="2" id="KW-0808">Transferase</keyword>
<gene>
    <name evidence="11" type="ORF">BOX15_Mlig001449g2</name>
</gene>
<dbReference type="Pfam" id="PF20302">
    <property type="entry name" value="HisK-N-like"/>
    <property type="match status" value="1"/>
</dbReference>
<sequence>AASLHSQQAASSGGAAAAAASAAGSTSGGCGSASRLRVVCVVDQTAPLGTAAPASPSLTSTAPRQKAFADVERACKRLDVELHKVQFTHLDYGTTTALHEFYNSEVAITEMSAKVQQYSILYHLGVRESLGMRDNIILVHDLNKDETDSLRNSLSASYRLFPYLVDDSTGRCVVPDSACHKLLLTNCHTGHDHGTDSLLLTKLKRALREVESTSKAQLKEKFLDDLQKARLEYKGDCLKEFLRRMRSRLDDPDLISPDIILNMLLSYRKAQDYSAMVGLVEELKTLPHAKHLVDIVSIQNLYAFALNRRNRPGDRKEALEVILRAVQRCDKPVPDMLSLVGRIYKDMFTDSDYTDTESLAHATEWYRKGFEVQPNEYSGINLATLLVVSGQELSSNSELQRVALVLNNLIGKKGSLRDLKDYWDVATFFEISVLAENYNKACVAAECMFKLDPPAWHIKSTINNIQLINRFRQKKEIERREPQPAVTEDRHKEAFHFWVDFFNAATTSQPGGPAAGGKDAAGASVSAEGGGDSSPPAGPALYHVLVQESDQVFKPSYLQLNLDAEPRSLALWYITGTAGSGVGGHAEDSKTGVGGGGGGVASSGSGDWFFPEHQIRRISLAKKDPRGVYLFVLSAADDFHLLFPSEHMRKLFYNSATITLLSVAQGDEDLEEAFDQVVEFDYELDDRGGGGRKLLGRGTFGTVYAGIEKRRQMKIAIKEINEDQVKEVQALHEEIRLHSRLNHRNIVRYLGSMSEAGIIKIFMEQVPGGSLSSLLKKNGPLSEQITAYYSYQILEGLQYLHDNKIVHRDIKGDNILVNTYSGVLKISDFGTSRRLVGMAPAATFTGTIQYMSPEVIDLGIKGYGLPADVWSFGCTVIEMLTGQPPFIELGSVQATMFKVGFYKVHPDIPEASSKTCSDFCLQSFAIDPNQRATCAQLLAHDFLAEAARLLHRKRGTNRGISRTDQAGSGGGGGGSGGRRHPHHLASIDVAAAHAANVASASATVTPTSACAHNAAVAAAAVAGSASTANTPSPPSSSAADHLLSPFISDVPSSIGSGSSNTSNKFFLLRKDSERRETLHGIMLQDGAEIVQRWIQLLGYQHCDCGAASSSAATATADEAGAAAAAAAASAAASASATINVPDSDLLAQVLRAFAAYIKERQARFAELEDAIRRLVAASGYRTASLAVYSLGEAVTATLRRRHIQPHWVFALDSILRDAIEAAARCLPASNPAAAADAAAGDGAAAADNGAEDEDALTSGVSTYDSRDAGGTAGARPQQQPQLQRRQSQQQQQSPPAPSMAISAAVNSEASSEHLDRLRRRYSEATSEYARLLERACAGRLAECQQLRLRLQSSSAESETAAAAAAADASDADTVRIDPDMAAWAEREARVSSVDVAVLALQDFDLETLLLCDKEDLSRAPIRGGAVVRLWQAILRHRASQQQSSCEAPGNSGTEAQH</sequence>
<dbReference type="SMART" id="SM00220">
    <property type="entry name" value="S_TKc"/>
    <property type="match status" value="1"/>
</dbReference>
<keyword evidence="3" id="KW-0479">Metal-binding</keyword>
<feature type="compositionally biased region" description="Low complexity" evidence="9">
    <location>
        <begin position="1275"/>
        <end position="1293"/>
    </location>
</feature>
<feature type="non-terminal residue" evidence="11">
    <location>
        <position position="1"/>
    </location>
</feature>
<reference evidence="11 12" key="1">
    <citation type="submission" date="2017-06" db="EMBL/GenBank/DDBJ databases">
        <title>A platform for efficient transgenesis in Macrostomum lignano, a flatworm model organism for stem cell research.</title>
        <authorList>
            <person name="Berezikov E."/>
        </authorList>
    </citation>
    <scope>NUCLEOTIDE SEQUENCE [LARGE SCALE GENOMIC DNA]</scope>
    <source>
        <strain evidence="11">DV1</strain>
        <tissue evidence="11">Whole organism</tissue>
    </source>
</reference>
<evidence type="ECO:0000256" key="1">
    <source>
        <dbReference type="ARBA" id="ARBA00022527"/>
    </source>
</evidence>
<evidence type="ECO:0000313" key="11">
    <source>
        <dbReference type="EMBL" id="PAA64856.1"/>
    </source>
</evidence>
<dbReference type="InterPro" id="IPR046873">
    <property type="entry name" value="HisK-N-like"/>
</dbReference>
<feature type="region of interest" description="Disordered" evidence="9">
    <location>
        <begin position="954"/>
        <end position="981"/>
    </location>
</feature>
<dbReference type="Proteomes" id="UP000215902">
    <property type="component" value="Unassembled WGS sequence"/>
</dbReference>
<name>A0A267ETS0_9PLAT</name>
<evidence type="ECO:0000256" key="7">
    <source>
        <dbReference type="ARBA" id="ARBA00023054"/>
    </source>
</evidence>
<dbReference type="Pfam" id="PF19039">
    <property type="entry name" value="ASK_PH"/>
    <property type="match status" value="1"/>
</dbReference>
<keyword evidence="4 8" id="KW-0547">Nucleotide-binding</keyword>
<evidence type="ECO:0000256" key="8">
    <source>
        <dbReference type="PROSITE-ProRule" id="PRU10141"/>
    </source>
</evidence>
<dbReference type="GO" id="GO:0046872">
    <property type="term" value="F:metal ion binding"/>
    <property type="evidence" value="ECO:0007669"/>
    <property type="project" value="UniProtKB-KW"/>
</dbReference>
<accession>A0A267ETS0</accession>
<feature type="compositionally biased region" description="Low complexity" evidence="9">
    <location>
        <begin position="516"/>
        <end position="527"/>
    </location>
</feature>
<feature type="compositionally biased region" description="Gly residues" evidence="9">
    <location>
        <begin position="967"/>
        <end position="976"/>
    </location>
</feature>
<dbReference type="GO" id="GO:0004674">
    <property type="term" value="F:protein serine/threonine kinase activity"/>
    <property type="evidence" value="ECO:0007669"/>
    <property type="project" value="UniProtKB-KW"/>
</dbReference>
<evidence type="ECO:0000256" key="2">
    <source>
        <dbReference type="ARBA" id="ARBA00022679"/>
    </source>
</evidence>
<dbReference type="Pfam" id="PF13281">
    <property type="entry name" value="MAP3K_TRAF_bd"/>
    <property type="match status" value="1"/>
</dbReference>
<dbReference type="PROSITE" id="PS50011">
    <property type="entry name" value="PROTEIN_KINASE_DOM"/>
    <property type="match status" value="1"/>
</dbReference>
<keyword evidence="12" id="KW-1185">Reference proteome</keyword>
<dbReference type="SUPFAM" id="SSF56112">
    <property type="entry name" value="Protein kinase-like (PK-like)"/>
    <property type="match status" value="1"/>
</dbReference>
<comment type="caution">
    <text evidence="11">The sequence shown here is derived from an EMBL/GenBank/DDBJ whole genome shotgun (WGS) entry which is preliminary data.</text>
</comment>
<dbReference type="InterPro" id="IPR025136">
    <property type="entry name" value="MAP3K_TRAF-bd"/>
</dbReference>
<dbReference type="EMBL" id="NIVC01001709">
    <property type="protein sequence ID" value="PAA64856.1"/>
    <property type="molecule type" value="Genomic_DNA"/>
</dbReference>
<dbReference type="STRING" id="282301.A0A267ETS0"/>
<evidence type="ECO:0000256" key="5">
    <source>
        <dbReference type="ARBA" id="ARBA00022777"/>
    </source>
</evidence>
<dbReference type="Gene3D" id="3.30.200.20">
    <property type="entry name" value="Phosphorylase Kinase, domain 1"/>
    <property type="match status" value="1"/>
</dbReference>
<feature type="binding site" evidence="8">
    <location>
        <position position="718"/>
    </location>
    <ligand>
        <name>ATP</name>
        <dbReference type="ChEBI" id="CHEBI:30616"/>
    </ligand>
</feature>
<dbReference type="InterPro" id="IPR011009">
    <property type="entry name" value="Kinase-like_dom_sf"/>
</dbReference>
<dbReference type="OrthoDB" id="275301at2759"/>
<feature type="region of interest" description="Disordered" evidence="9">
    <location>
        <begin position="1260"/>
        <end position="1318"/>
    </location>
</feature>
<dbReference type="GO" id="GO:0000165">
    <property type="term" value="P:MAPK cascade"/>
    <property type="evidence" value="ECO:0007669"/>
    <property type="project" value="InterPro"/>
</dbReference>
<dbReference type="PROSITE" id="PS00108">
    <property type="entry name" value="PROTEIN_KINASE_ST"/>
    <property type="match status" value="1"/>
</dbReference>
<dbReference type="Pfam" id="PF20309">
    <property type="entry name" value="DRHyd-ASK"/>
    <property type="match status" value="1"/>
</dbReference>
<evidence type="ECO:0000256" key="3">
    <source>
        <dbReference type="ARBA" id="ARBA00022723"/>
    </source>
</evidence>
<dbReference type="PANTHER" id="PTHR11584:SF394">
    <property type="entry name" value="APOPTOTIC SIGNAL-REGULATING KINASE 1, ISOFORM C"/>
    <property type="match status" value="1"/>
</dbReference>
<dbReference type="PROSITE" id="PS00107">
    <property type="entry name" value="PROTEIN_KINASE_ATP"/>
    <property type="match status" value="1"/>
</dbReference>
<dbReference type="Gene3D" id="1.10.510.10">
    <property type="entry name" value="Transferase(Phosphotransferase) domain 1"/>
    <property type="match status" value="1"/>
</dbReference>
<protein>
    <recommendedName>
        <fullName evidence="10">Protein kinase domain-containing protein</fullName>
    </recommendedName>
</protein>
<keyword evidence="1" id="KW-0723">Serine/threonine-protein kinase</keyword>
<organism evidence="11 12">
    <name type="scientific">Macrostomum lignano</name>
    <dbReference type="NCBI Taxonomy" id="282301"/>
    <lineage>
        <taxon>Eukaryota</taxon>
        <taxon>Metazoa</taxon>
        <taxon>Spiralia</taxon>
        <taxon>Lophotrochozoa</taxon>
        <taxon>Platyhelminthes</taxon>
        <taxon>Rhabditophora</taxon>
        <taxon>Macrostomorpha</taxon>
        <taxon>Macrostomida</taxon>
        <taxon>Macrostomidae</taxon>
        <taxon>Macrostomum</taxon>
    </lineage>
</organism>
<dbReference type="GO" id="GO:0005524">
    <property type="term" value="F:ATP binding"/>
    <property type="evidence" value="ECO:0007669"/>
    <property type="project" value="UniProtKB-UniRule"/>
</dbReference>
<evidence type="ECO:0000256" key="9">
    <source>
        <dbReference type="SAM" id="MobiDB-lite"/>
    </source>
</evidence>
<dbReference type="InterPro" id="IPR046872">
    <property type="entry name" value="DRHyd-ASK"/>
</dbReference>
<evidence type="ECO:0000259" key="10">
    <source>
        <dbReference type="PROSITE" id="PS50011"/>
    </source>
</evidence>
<dbReference type="Pfam" id="PF00069">
    <property type="entry name" value="Pkinase"/>
    <property type="match status" value="1"/>
</dbReference>
<proteinExistence type="predicted"/>
<evidence type="ECO:0000256" key="6">
    <source>
        <dbReference type="ARBA" id="ARBA00022840"/>
    </source>
</evidence>
<feature type="region of interest" description="Disordered" evidence="9">
    <location>
        <begin position="509"/>
        <end position="540"/>
    </location>
</feature>
<keyword evidence="6 8" id="KW-0067">ATP-binding</keyword>
<dbReference type="InterPro" id="IPR043969">
    <property type="entry name" value="MAP3K_PH"/>
</dbReference>
<feature type="domain" description="Protein kinase" evidence="10">
    <location>
        <begin position="689"/>
        <end position="943"/>
    </location>
</feature>
<dbReference type="PANTHER" id="PTHR11584">
    <property type="entry name" value="SERINE/THREONINE PROTEIN KINASE"/>
    <property type="match status" value="1"/>
</dbReference>
<dbReference type="InterPro" id="IPR000719">
    <property type="entry name" value="Prot_kinase_dom"/>
</dbReference>
<dbReference type="InterPro" id="IPR017441">
    <property type="entry name" value="Protein_kinase_ATP_BS"/>
</dbReference>
<keyword evidence="5" id="KW-0418">Kinase</keyword>
<evidence type="ECO:0000256" key="4">
    <source>
        <dbReference type="ARBA" id="ARBA00022741"/>
    </source>
</evidence>
<dbReference type="InterPro" id="IPR008271">
    <property type="entry name" value="Ser/Thr_kinase_AS"/>
</dbReference>
<evidence type="ECO:0000313" key="12">
    <source>
        <dbReference type="Proteomes" id="UP000215902"/>
    </source>
</evidence>